<name>A0A517NY13_9BACT</name>
<sequence length="38" mass="4264">MNLPTGLIPTTEKIHGDALGTKFIATRRESDYPRRGYS</sequence>
<evidence type="ECO:0000313" key="2">
    <source>
        <dbReference type="Proteomes" id="UP000319817"/>
    </source>
</evidence>
<evidence type="ECO:0000313" key="1">
    <source>
        <dbReference type="EMBL" id="QDT12013.1"/>
    </source>
</evidence>
<protein>
    <submittedName>
        <fullName evidence="1">Uncharacterized protein</fullName>
    </submittedName>
</protein>
<keyword evidence="2" id="KW-1185">Reference proteome</keyword>
<reference evidence="1 2" key="1">
    <citation type="submission" date="2019-02" db="EMBL/GenBank/DDBJ databases">
        <title>Deep-cultivation of Planctomycetes and their phenomic and genomic characterization uncovers novel biology.</title>
        <authorList>
            <person name="Wiegand S."/>
            <person name="Jogler M."/>
            <person name="Boedeker C."/>
            <person name="Pinto D."/>
            <person name="Vollmers J."/>
            <person name="Rivas-Marin E."/>
            <person name="Kohn T."/>
            <person name="Peeters S.H."/>
            <person name="Heuer A."/>
            <person name="Rast P."/>
            <person name="Oberbeckmann S."/>
            <person name="Bunk B."/>
            <person name="Jeske O."/>
            <person name="Meyerdierks A."/>
            <person name="Storesund J.E."/>
            <person name="Kallscheuer N."/>
            <person name="Luecker S."/>
            <person name="Lage O.M."/>
            <person name="Pohl T."/>
            <person name="Merkel B.J."/>
            <person name="Hornburger P."/>
            <person name="Mueller R.-W."/>
            <person name="Bruemmer F."/>
            <person name="Labrenz M."/>
            <person name="Spormann A.M."/>
            <person name="Op den Camp H."/>
            <person name="Overmann J."/>
            <person name="Amann R."/>
            <person name="Jetten M.S.M."/>
            <person name="Mascher T."/>
            <person name="Medema M.H."/>
            <person name="Devos D.P."/>
            <person name="Kaster A.-K."/>
            <person name="Ovreas L."/>
            <person name="Rohde M."/>
            <person name="Galperin M.Y."/>
            <person name="Jogler C."/>
        </authorList>
    </citation>
    <scope>NUCLEOTIDE SEQUENCE [LARGE SCALE GENOMIC DNA]</scope>
    <source>
        <strain evidence="1 2">K23_9</strain>
    </source>
</reference>
<gene>
    <name evidence="1" type="ORF">K239x_40210</name>
</gene>
<proteinExistence type="predicted"/>
<dbReference type="Proteomes" id="UP000319817">
    <property type="component" value="Chromosome"/>
</dbReference>
<dbReference type="AlphaFoldDB" id="A0A517NY13"/>
<organism evidence="1 2">
    <name type="scientific">Stieleria marina</name>
    <dbReference type="NCBI Taxonomy" id="1930275"/>
    <lineage>
        <taxon>Bacteria</taxon>
        <taxon>Pseudomonadati</taxon>
        <taxon>Planctomycetota</taxon>
        <taxon>Planctomycetia</taxon>
        <taxon>Pirellulales</taxon>
        <taxon>Pirellulaceae</taxon>
        <taxon>Stieleria</taxon>
    </lineage>
</organism>
<accession>A0A517NY13</accession>
<dbReference type="EMBL" id="CP036526">
    <property type="protein sequence ID" value="QDT12013.1"/>
    <property type="molecule type" value="Genomic_DNA"/>
</dbReference>